<dbReference type="EMBL" id="JAGRRH010000016">
    <property type="protein sequence ID" value="KAG7353628.1"/>
    <property type="molecule type" value="Genomic_DNA"/>
</dbReference>
<proteinExistence type="predicted"/>
<dbReference type="Pfam" id="PF10294">
    <property type="entry name" value="Methyltransf_16"/>
    <property type="match status" value="1"/>
</dbReference>
<dbReference type="PANTHER" id="PTHR14614:SF109">
    <property type="entry name" value="RIBOSOMAL LYSINE N-METHYLTRANSFERASE 5"/>
    <property type="match status" value="1"/>
</dbReference>
<dbReference type="GO" id="GO:0032259">
    <property type="term" value="P:methylation"/>
    <property type="evidence" value="ECO:0007669"/>
    <property type="project" value="UniProtKB-KW"/>
</dbReference>
<comment type="caution">
    <text evidence="1">The sequence shown here is derived from an EMBL/GenBank/DDBJ whole genome shotgun (WGS) entry which is preliminary data.</text>
</comment>
<dbReference type="GO" id="GO:0008168">
    <property type="term" value="F:methyltransferase activity"/>
    <property type="evidence" value="ECO:0007669"/>
    <property type="project" value="UniProtKB-KW"/>
</dbReference>
<dbReference type="OrthoDB" id="47825at2759"/>
<reference evidence="1" key="1">
    <citation type="journal article" date="2021" name="Sci. Rep.">
        <title>Diploid genomic architecture of Nitzschia inconspicua, an elite biomass production diatom.</title>
        <authorList>
            <person name="Oliver A."/>
            <person name="Podell S."/>
            <person name="Pinowska A."/>
            <person name="Traller J.C."/>
            <person name="Smith S.R."/>
            <person name="McClure R."/>
            <person name="Beliaev A."/>
            <person name="Bohutskyi P."/>
            <person name="Hill E.A."/>
            <person name="Rabines A."/>
            <person name="Zheng H."/>
            <person name="Allen L.Z."/>
            <person name="Kuo A."/>
            <person name="Grigoriev I.V."/>
            <person name="Allen A.E."/>
            <person name="Hazlebeck D."/>
            <person name="Allen E.E."/>
        </authorList>
    </citation>
    <scope>NUCLEOTIDE SEQUENCE</scope>
    <source>
        <strain evidence="1">Hildebrandi</strain>
    </source>
</reference>
<evidence type="ECO:0000313" key="2">
    <source>
        <dbReference type="Proteomes" id="UP000693970"/>
    </source>
</evidence>
<protein>
    <submittedName>
        <fullName evidence="1">Methyltransferase-16 family protein</fullName>
    </submittedName>
</protein>
<dbReference type="AlphaFoldDB" id="A0A9K3L2H0"/>
<name>A0A9K3L2H0_9STRA</name>
<organism evidence="1 2">
    <name type="scientific">Nitzschia inconspicua</name>
    <dbReference type="NCBI Taxonomy" id="303405"/>
    <lineage>
        <taxon>Eukaryota</taxon>
        <taxon>Sar</taxon>
        <taxon>Stramenopiles</taxon>
        <taxon>Ochrophyta</taxon>
        <taxon>Bacillariophyta</taxon>
        <taxon>Bacillariophyceae</taxon>
        <taxon>Bacillariophycidae</taxon>
        <taxon>Bacillariales</taxon>
        <taxon>Bacillariaceae</taxon>
        <taxon>Nitzschia</taxon>
    </lineage>
</organism>
<dbReference type="InterPro" id="IPR019410">
    <property type="entry name" value="Methyltransf_16"/>
</dbReference>
<keyword evidence="2" id="KW-1185">Reference proteome</keyword>
<reference evidence="1" key="2">
    <citation type="submission" date="2021-04" db="EMBL/GenBank/DDBJ databases">
        <authorList>
            <person name="Podell S."/>
        </authorList>
    </citation>
    <scope>NUCLEOTIDE SEQUENCE</scope>
    <source>
        <strain evidence="1">Hildebrandi</strain>
    </source>
</reference>
<dbReference type="CDD" id="cd02440">
    <property type="entry name" value="AdoMet_MTases"/>
    <property type="match status" value="1"/>
</dbReference>
<gene>
    <name evidence="1" type="ORF">IV203_002983</name>
</gene>
<keyword evidence="1" id="KW-0489">Methyltransferase</keyword>
<keyword evidence="1" id="KW-0808">Transferase</keyword>
<sequence length="341" mass="37819">MKNSVLALVEADGIFDGCQRIRLPIANDVTTFRKSLLVAVHVTPSIPGDIEIHIFDSKTQSFQSLTPNLLPISSNCRLRLVIPPHQQEQKESATTTKSSSTKFPALPWREFDINLTDGTFLINGISLQINEVSNAGLGTGLNVWDGSIALAKYLESNPAIVEEKKILEVGAGTGLVGIAAAILGAKEVVVTDLEYSLANLRGNILLNQPSVDEKPPKRKILPIEAKVLDWFRPQDFDGCSSENCKTTWIPDVILASDVVWIDSLVLPLVKTLHYFCNLAVTKQTSPLWIIMSYQRRSQVVEDHFFQALRDHGFKITCIPKEETRSQVIQIFRIAFEGKVLS</sequence>
<evidence type="ECO:0000313" key="1">
    <source>
        <dbReference type="EMBL" id="KAG7353628.1"/>
    </source>
</evidence>
<dbReference type="PANTHER" id="PTHR14614">
    <property type="entry name" value="HEPATOCELLULAR CARCINOMA-ASSOCIATED ANTIGEN"/>
    <property type="match status" value="1"/>
</dbReference>
<accession>A0A9K3L2H0</accession>
<dbReference type="Proteomes" id="UP000693970">
    <property type="component" value="Unassembled WGS sequence"/>
</dbReference>